<comment type="subcellular location">
    <subcellularLocation>
        <location evidence="4 14">Cytoplasm</location>
    </subcellularLocation>
</comment>
<evidence type="ECO:0000259" key="17">
    <source>
        <dbReference type="PROSITE" id="PS51975"/>
    </source>
</evidence>
<dbReference type="PANTHER" id="PTHR10954">
    <property type="entry name" value="RIBONUCLEASE H2 SUBUNIT A"/>
    <property type="match status" value="1"/>
</dbReference>
<protein>
    <recommendedName>
        <fullName evidence="7 14">Ribonuclease HII</fullName>
        <shortName evidence="14">RNase HII</shortName>
        <ecNumber evidence="6 14">3.1.26.4</ecNumber>
    </recommendedName>
</protein>
<evidence type="ECO:0000313" key="18">
    <source>
        <dbReference type="EMBL" id="MFC4354436.1"/>
    </source>
</evidence>
<dbReference type="InterPro" id="IPR036397">
    <property type="entry name" value="RNaseH_sf"/>
</dbReference>
<evidence type="ECO:0000256" key="13">
    <source>
        <dbReference type="ARBA" id="ARBA00023211"/>
    </source>
</evidence>
<keyword evidence="13 14" id="KW-0464">Manganese</keyword>
<evidence type="ECO:0000256" key="3">
    <source>
        <dbReference type="ARBA" id="ARBA00004065"/>
    </source>
</evidence>
<name>A0ABV8UV39_9BACL</name>
<keyword evidence="8 14" id="KW-0963">Cytoplasm</keyword>
<comment type="catalytic activity">
    <reaction evidence="1 14 15 16">
        <text>Endonucleolytic cleavage to 5'-phosphomonoester.</text>
        <dbReference type="EC" id="3.1.26.4"/>
    </reaction>
</comment>
<sequence>MESVKVIQEKLKTLESENEWFTTLRTDQRLGVQKLIKSWDSRQQKKIKAWEEYLDRVNFDLSFGEGIIAGVDEAGRGPLAGPVVTAAVILPADTTVFIDVNDSKQLSREKRQRLAEIIRTHALSYFIHIQPAGEIDRLNIYEATKQSMKKAVESLEIKPDYVLADAMQIPVDMPCHSIIKGDAKSLSIAAASILAKTTRDEYMNGLHKSYRDYGFDQHAGYGTPQHLEAIASVGICPEHRHSFEPIKSLDKKR</sequence>
<evidence type="ECO:0000256" key="12">
    <source>
        <dbReference type="ARBA" id="ARBA00022801"/>
    </source>
</evidence>
<dbReference type="EMBL" id="JBHSEF010000011">
    <property type="protein sequence ID" value="MFC4354436.1"/>
    <property type="molecule type" value="Genomic_DNA"/>
</dbReference>
<dbReference type="InterPro" id="IPR024567">
    <property type="entry name" value="RNase_HII/HIII_dom"/>
</dbReference>
<keyword evidence="11 14" id="KW-0255">Endonuclease</keyword>
<accession>A0ABV8UV39</accession>
<feature type="binding site" evidence="14 15">
    <location>
        <position position="165"/>
    </location>
    <ligand>
        <name>a divalent metal cation</name>
        <dbReference type="ChEBI" id="CHEBI:60240"/>
    </ligand>
</feature>
<evidence type="ECO:0000256" key="4">
    <source>
        <dbReference type="ARBA" id="ARBA00004496"/>
    </source>
</evidence>
<reference evidence="19" key="1">
    <citation type="journal article" date="2019" name="Int. J. Syst. Evol. Microbiol.">
        <title>The Global Catalogue of Microorganisms (GCM) 10K type strain sequencing project: providing services to taxonomists for standard genome sequencing and annotation.</title>
        <authorList>
            <consortium name="The Broad Institute Genomics Platform"/>
            <consortium name="The Broad Institute Genome Sequencing Center for Infectious Disease"/>
            <person name="Wu L."/>
            <person name="Ma J."/>
        </authorList>
    </citation>
    <scope>NUCLEOTIDE SEQUENCE [LARGE SCALE GENOMIC DNA]</scope>
    <source>
        <strain evidence="19">CCUG 50353</strain>
    </source>
</reference>
<comment type="cofactor">
    <cofactor evidence="14 15">
        <name>Mn(2+)</name>
        <dbReference type="ChEBI" id="CHEBI:29035"/>
    </cofactor>
    <cofactor evidence="14 15">
        <name>Mg(2+)</name>
        <dbReference type="ChEBI" id="CHEBI:18420"/>
    </cofactor>
    <text evidence="14 15">Manganese or magnesium. Binds 1 divalent metal ion per monomer in the absence of substrate. May bind a second metal ion after substrate binding.</text>
</comment>
<dbReference type="SUPFAM" id="SSF53098">
    <property type="entry name" value="Ribonuclease H-like"/>
    <property type="match status" value="1"/>
</dbReference>
<evidence type="ECO:0000256" key="2">
    <source>
        <dbReference type="ARBA" id="ARBA00001946"/>
    </source>
</evidence>
<keyword evidence="12 14" id="KW-0378">Hydrolase</keyword>
<evidence type="ECO:0000256" key="14">
    <source>
        <dbReference type="HAMAP-Rule" id="MF_00052"/>
    </source>
</evidence>
<evidence type="ECO:0000256" key="16">
    <source>
        <dbReference type="RuleBase" id="RU003515"/>
    </source>
</evidence>
<keyword evidence="9 14" id="KW-0540">Nuclease</keyword>
<dbReference type="InterPro" id="IPR001352">
    <property type="entry name" value="RNase_HII/HIII"/>
</dbReference>
<dbReference type="NCBIfam" id="NF000594">
    <property type="entry name" value="PRK00015.1-1"/>
    <property type="match status" value="1"/>
</dbReference>
<dbReference type="EC" id="3.1.26.4" evidence="6 14"/>
<dbReference type="Gene3D" id="3.30.420.10">
    <property type="entry name" value="Ribonuclease H-like superfamily/Ribonuclease H"/>
    <property type="match status" value="1"/>
</dbReference>
<dbReference type="NCBIfam" id="NF000595">
    <property type="entry name" value="PRK00015.1-3"/>
    <property type="match status" value="1"/>
</dbReference>
<dbReference type="InterPro" id="IPR012337">
    <property type="entry name" value="RNaseH-like_sf"/>
</dbReference>
<feature type="domain" description="RNase H type-2" evidence="17">
    <location>
        <begin position="66"/>
        <end position="253"/>
    </location>
</feature>
<evidence type="ECO:0000256" key="8">
    <source>
        <dbReference type="ARBA" id="ARBA00022490"/>
    </source>
</evidence>
<proteinExistence type="inferred from homology"/>
<comment type="caution">
    <text evidence="18">The sequence shown here is derived from an EMBL/GenBank/DDBJ whole genome shotgun (WGS) entry which is preliminary data.</text>
</comment>
<evidence type="ECO:0000256" key="15">
    <source>
        <dbReference type="PROSITE-ProRule" id="PRU01319"/>
    </source>
</evidence>
<comment type="cofactor">
    <cofactor evidence="2">
        <name>Mg(2+)</name>
        <dbReference type="ChEBI" id="CHEBI:18420"/>
    </cofactor>
</comment>
<evidence type="ECO:0000256" key="5">
    <source>
        <dbReference type="ARBA" id="ARBA00007383"/>
    </source>
</evidence>
<comment type="function">
    <text evidence="3 14 16">Endonuclease that specifically degrades the RNA of RNA-DNA hybrids.</text>
</comment>
<dbReference type="Pfam" id="PF01351">
    <property type="entry name" value="RNase_HII"/>
    <property type="match status" value="1"/>
</dbReference>
<organism evidence="18 19">
    <name type="scientific">Chryseomicrobium palamuruense</name>
    <dbReference type="NCBI Taxonomy" id="682973"/>
    <lineage>
        <taxon>Bacteria</taxon>
        <taxon>Bacillati</taxon>
        <taxon>Bacillota</taxon>
        <taxon>Bacilli</taxon>
        <taxon>Bacillales</taxon>
        <taxon>Caryophanaceae</taxon>
        <taxon>Chryseomicrobium</taxon>
    </lineage>
</organism>
<comment type="similarity">
    <text evidence="5 14 16">Belongs to the RNase HII family.</text>
</comment>
<gene>
    <name evidence="14" type="primary">rnhB</name>
    <name evidence="18" type="ORF">ACFO0S_05010</name>
</gene>
<dbReference type="GO" id="GO:0004523">
    <property type="term" value="F:RNA-DNA hybrid ribonuclease activity"/>
    <property type="evidence" value="ECO:0007669"/>
    <property type="project" value="UniProtKB-EC"/>
</dbReference>
<keyword evidence="19" id="KW-1185">Reference proteome</keyword>
<dbReference type="Proteomes" id="UP001595733">
    <property type="component" value="Unassembled WGS sequence"/>
</dbReference>
<feature type="binding site" evidence="14 15">
    <location>
        <position position="73"/>
    </location>
    <ligand>
        <name>a divalent metal cation</name>
        <dbReference type="ChEBI" id="CHEBI:60240"/>
    </ligand>
</feature>
<evidence type="ECO:0000256" key="11">
    <source>
        <dbReference type="ARBA" id="ARBA00022759"/>
    </source>
</evidence>
<evidence type="ECO:0000256" key="7">
    <source>
        <dbReference type="ARBA" id="ARBA00019179"/>
    </source>
</evidence>
<dbReference type="InterPro" id="IPR022898">
    <property type="entry name" value="RNase_HII"/>
</dbReference>
<dbReference type="PANTHER" id="PTHR10954:SF18">
    <property type="entry name" value="RIBONUCLEASE HII"/>
    <property type="match status" value="1"/>
</dbReference>
<evidence type="ECO:0000256" key="9">
    <source>
        <dbReference type="ARBA" id="ARBA00022722"/>
    </source>
</evidence>
<evidence type="ECO:0000256" key="1">
    <source>
        <dbReference type="ARBA" id="ARBA00000077"/>
    </source>
</evidence>
<dbReference type="CDD" id="cd07182">
    <property type="entry name" value="RNase_HII_bacteria_HII_like"/>
    <property type="match status" value="1"/>
</dbReference>
<keyword evidence="10 14" id="KW-0479">Metal-binding</keyword>
<evidence type="ECO:0000313" key="19">
    <source>
        <dbReference type="Proteomes" id="UP001595733"/>
    </source>
</evidence>
<evidence type="ECO:0000256" key="10">
    <source>
        <dbReference type="ARBA" id="ARBA00022723"/>
    </source>
</evidence>
<feature type="binding site" evidence="14 15">
    <location>
        <position position="72"/>
    </location>
    <ligand>
        <name>a divalent metal cation</name>
        <dbReference type="ChEBI" id="CHEBI:60240"/>
    </ligand>
</feature>
<dbReference type="PROSITE" id="PS51975">
    <property type="entry name" value="RNASE_H_2"/>
    <property type="match status" value="1"/>
</dbReference>
<dbReference type="HAMAP" id="MF_00052_B">
    <property type="entry name" value="RNase_HII_B"/>
    <property type="match status" value="1"/>
</dbReference>
<evidence type="ECO:0000256" key="6">
    <source>
        <dbReference type="ARBA" id="ARBA00012180"/>
    </source>
</evidence>
<dbReference type="RefSeq" id="WP_378140715.1">
    <property type="nucleotide sequence ID" value="NZ_JBHSEF010000011.1"/>
</dbReference>